<dbReference type="RefSeq" id="WP_126552954.1">
    <property type="nucleotide sequence ID" value="NZ_BIFS01000001.1"/>
</dbReference>
<comment type="caution">
    <text evidence="1">The sequence shown here is derived from an EMBL/GenBank/DDBJ whole genome shotgun (WGS) entry which is preliminary data.</text>
</comment>
<evidence type="ECO:0000313" key="1">
    <source>
        <dbReference type="EMBL" id="GCE21342.1"/>
    </source>
</evidence>
<organism evidence="1 2">
    <name type="scientific">Dictyobacter kobayashii</name>
    <dbReference type="NCBI Taxonomy" id="2014872"/>
    <lineage>
        <taxon>Bacteria</taxon>
        <taxon>Bacillati</taxon>
        <taxon>Chloroflexota</taxon>
        <taxon>Ktedonobacteria</taxon>
        <taxon>Ktedonobacterales</taxon>
        <taxon>Dictyobacteraceae</taxon>
        <taxon>Dictyobacter</taxon>
    </lineage>
</organism>
<sequence>MSVAPSPTVVGVFRDRSAVEQAIEALYRAGFAQDQIRYSVPGSSGSFFDDLKSLFTGTSAEAGNLINDLTSMGLSNEEAAIIPMNMIMEILFWQ</sequence>
<dbReference type="Proteomes" id="UP000287188">
    <property type="component" value="Unassembled WGS sequence"/>
</dbReference>
<protein>
    <submittedName>
        <fullName evidence="1">Uncharacterized protein</fullName>
    </submittedName>
</protein>
<proteinExistence type="predicted"/>
<dbReference type="EMBL" id="BIFS01000001">
    <property type="protein sequence ID" value="GCE21342.1"/>
    <property type="molecule type" value="Genomic_DNA"/>
</dbReference>
<dbReference type="OrthoDB" id="166956at2"/>
<gene>
    <name evidence="1" type="ORF">KDK_51420</name>
</gene>
<keyword evidence="2" id="KW-1185">Reference proteome</keyword>
<accession>A0A402AQH3</accession>
<dbReference type="AlphaFoldDB" id="A0A402AQH3"/>
<name>A0A402AQH3_9CHLR</name>
<reference evidence="2" key="1">
    <citation type="submission" date="2018-12" db="EMBL/GenBank/DDBJ databases">
        <title>Tengunoibacter tsumagoiensis gen. nov., sp. nov., Dictyobacter kobayashii sp. nov., D. alpinus sp. nov., and D. joshuensis sp. nov. and description of Dictyobacteraceae fam. nov. within the order Ktedonobacterales isolated from Tengu-no-mugimeshi.</title>
        <authorList>
            <person name="Wang C.M."/>
            <person name="Zheng Y."/>
            <person name="Sakai Y."/>
            <person name="Toyoda A."/>
            <person name="Minakuchi Y."/>
            <person name="Abe K."/>
            <person name="Yokota A."/>
            <person name="Yabe S."/>
        </authorList>
    </citation>
    <scope>NUCLEOTIDE SEQUENCE [LARGE SCALE GENOMIC DNA]</scope>
    <source>
        <strain evidence="2">Uno11</strain>
    </source>
</reference>
<evidence type="ECO:0000313" key="2">
    <source>
        <dbReference type="Proteomes" id="UP000287188"/>
    </source>
</evidence>